<dbReference type="InterPro" id="IPR009045">
    <property type="entry name" value="Zn_M74/Hedgehog-like"/>
</dbReference>
<evidence type="ECO:0000259" key="3">
    <source>
        <dbReference type="Pfam" id="PF13539"/>
    </source>
</evidence>
<evidence type="ECO:0000313" key="4">
    <source>
        <dbReference type="EMBL" id="CAB4131500.1"/>
    </source>
</evidence>
<protein>
    <submittedName>
        <fullName evidence="4">D-alanyl-D-alanine carboxypeptidase</fullName>
    </submittedName>
</protein>
<feature type="region of interest" description="Disordered" evidence="1">
    <location>
        <begin position="535"/>
        <end position="572"/>
    </location>
</feature>
<keyword evidence="4" id="KW-0645">Protease</keyword>
<sequence length="756" mass="78211">MSGKSSVIGTIAELAFPEASKFIKDIKKDGLGKTILKEAFPAAYAMGQKFRKAKSDKDKPSATSEVTTAIDQLTENTVMTNEILSHSVGLQNAQNEILRDILSTLQDLKSNNNITPDIDLPDLPDKSSKPKAKKPPKARKGYRYNEKTGRYHNEKTNKMVTHEEATGVKAAPKGPAEKVAAPKVGEGIKGGAVKSLGVIGTAYAIYDCYKEVDSLDVNDPDYKKKVTAIIGKAVAQFGLATVGAVFAGMLGTAVVPGIGTIAGIIVGVIGGFAAQLVFGDSIDELVDWVVEKMFEKKAKKVTTGASLVTSDPKVQGASLLSELGAKTEGDKTSVMGDTLTFNASEQIKFIAATMELRANEVILLGGVQSLDDIASSSATPGSTAPGIGSSPGSQDKGASPSASDAKGVGDTSQPTDRGSIDYSGITSKLDLVSVTSKSGPSAKVNKPYQAAFQGLVNDLEARDYKIKSMGGQAVRANANNPNVLSYHSFGAAIDINPATNANGSRQSDMPDGTNAIAAKWGLGWGRNFRSTPDPMHFSAAQGEGGSVPLDRQGNIKGYASGSPSVPKSGPAIVGEKGREKVKRDGKTLVTPGRATAVNLKKGDRVEPHDDNDGLIDIGVGLAKTAISFVPVAGQVVAGAETAYHTYNGDYKKAAKSAIRMAPGGGVVGAVGSMVADYAVDQLIPEKSVPKSPPPPPAKPKKSASGSGSSVGSSYQSSEDTSGTNQAGSKKKVKGNNATPQAQNTSGGLLGMFHPGN</sequence>
<evidence type="ECO:0000256" key="2">
    <source>
        <dbReference type="SAM" id="Phobius"/>
    </source>
</evidence>
<feature type="region of interest" description="Disordered" evidence="1">
    <location>
        <begin position="685"/>
        <end position="756"/>
    </location>
</feature>
<feature type="transmembrane region" description="Helical" evidence="2">
    <location>
        <begin position="257"/>
        <end position="278"/>
    </location>
</feature>
<gene>
    <name evidence="4" type="ORF">UFOVP132_117</name>
</gene>
<keyword evidence="2" id="KW-1133">Transmembrane helix</keyword>
<feature type="domain" description="Peptidase M15C" evidence="3">
    <location>
        <begin position="480"/>
        <end position="538"/>
    </location>
</feature>
<organism evidence="4">
    <name type="scientific">uncultured Caudovirales phage</name>
    <dbReference type="NCBI Taxonomy" id="2100421"/>
    <lineage>
        <taxon>Viruses</taxon>
        <taxon>Duplodnaviria</taxon>
        <taxon>Heunggongvirae</taxon>
        <taxon>Uroviricota</taxon>
        <taxon>Caudoviricetes</taxon>
        <taxon>Peduoviridae</taxon>
        <taxon>Maltschvirus</taxon>
        <taxon>Maltschvirus maltsch</taxon>
    </lineage>
</organism>
<feature type="transmembrane region" description="Helical" evidence="2">
    <location>
        <begin position="233"/>
        <end position="251"/>
    </location>
</feature>
<accession>A0A6J5LEY6</accession>
<proteinExistence type="predicted"/>
<dbReference type="Pfam" id="PF13539">
    <property type="entry name" value="Peptidase_M15_4"/>
    <property type="match status" value="1"/>
</dbReference>
<feature type="region of interest" description="Disordered" evidence="1">
    <location>
        <begin position="113"/>
        <end position="143"/>
    </location>
</feature>
<keyword evidence="2" id="KW-0472">Membrane</keyword>
<name>A0A6J5LEY6_9CAUD</name>
<dbReference type="Gene3D" id="3.30.1380.10">
    <property type="match status" value="1"/>
</dbReference>
<keyword evidence="4" id="KW-0121">Carboxypeptidase</keyword>
<dbReference type="InterPro" id="IPR039561">
    <property type="entry name" value="Peptidase_M15C"/>
</dbReference>
<keyword evidence="4" id="KW-0378">Hydrolase</keyword>
<reference evidence="4" key="1">
    <citation type="submission" date="2020-04" db="EMBL/GenBank/DDBJ databases">
        <authorList>
            <person name="Chiriac C."/>
            <person name="Salcher M."/>
            <person name="Ghai R."/>
            <person name="Kavagutti S V."/>
        </authorList>
    </citation>
    <scope>NUCLEOTIDE SEQUENCE</scope>
</reference>
<feature type="region of interest" description="Disordered" evidence="1">
    <location>
        <begin position="375"/>
        <end position="422"/>
    </location>
</feature>
<dbReference type="EMBL" id="LR796247">
    <property type="protein sequence ID" value="CAB4131500.1"/>
    <property type="molecule type" value="Genomic_DNA"/>
</dbReference>
<evidence type="ECO:0000256" key="1">
    <source>
        <dbReference type="SAM" id="MobiDB-lite"/>
    </source>
</evidence>
<feature type="compositionally biased region" description="Polar residues" evidence="1">
    <location>
        <begin position="735"/>
        <end position="746"/>
    </location>
</feature>
<feature type="compositionally biased region" description="Low complexity" evidence="1">
    <location>
        <begin position="702"/>
        <end position="713"/>
    </location>
</feature>
<dbReference type="GO" id="GO:0004180">
    <property type="term" value="F:carboxypeptidase activity"/>
    <property type="evidence" value="ECO:0007669"/>
    <property type="project" value="UniProtKB-KW"/>
</dbReference>
<keyword evidence="2" id="KW-0812">Transmembrane</keyword>
<dbReference type="SUPFAM" id="SSF55166">
    <property type="entry name" value="Hedgehog/DD-peptidase"/>
    <property type="match status" value="1"/>
</dbReference>
<feature type="compositionally biased region" description="Basic residues" evidence="1">
    <location>
        <begin position="129"/>
        <end position="142"/>
    </location>
</feature>
<feature type="compositionally biased region" description="Polar residues" evidence="1">
    <location>
        <begin position="714"/>
        <end position="727"/>
    </location>
</feature>
<feature type="compositionally biased region" description="Low complexity" evidence="1">
    <location>
        <begin position="375"/>
        <end position="386"/>
    </location>
</feature>